<evidence type="ECO:0000259" key="8">
    <source>
        <dbReference type="PROSITE" id="PS50887"/>
    </source>
</evidence>
<dbReference type="InterPro" id="IPR001633">
    <property type="entry name" value="EAL_dom"/>
</dbReference>
<dbReference type="CDD" id="cd01948">
    <property type="entry name" value="EAL"/>
    <property type="match status" value="1"/>
</dbReference>
<dbReference type="SMART" id="SM00052">
    <property type="entry name" value="EAL"/>
    <property type="match status" value="1"/>
</dbReference>
<keyword evidence="9" id="KW-0418">Kinase</keyword>
<organism evidence="9 10">
    <name type="scientific">Bradyrhizobium betae</name>
    <dbReference type="NCBI Taxonomy" id="244734"/>
    <lineage>
        <taxon>Bacteria</taxon>
        <taxon>Pseudomonadati</taxon>
        <taxon>Pseudomonadota</taxon>
        <taxon>Alphaproteobacteria</taxon>
        <taxon>Hyphomicrobiales</taxon>
        <taxon>Nitrobacteraceae</taxon>
        <taxon>Bradyrhizobium</taxon>
    </lineage>
</organism>
<dbReference type="InterPro" id="IPR043128">
    <property type="entry name" value="Rev_trsase/Diguanyl_cyclase"/>
</dbReference>
<dbReference type="InterPro" id="IPR042240">
    <property type="entry name" value="CHASE_sf"/>
</dbReference>
<dbReference type="InterPro" id="IPR052155">
    <property type="entry name" value="Biofilm_reg_signaling"/>
</dbReference>
<dbReference type="PANTHER" id="PTHR44757:SF2">
    <property type="entry name" value="BIOFILM ARCHITECTURE MAINTENANCE PROTEIN MBAA"/>
    <property type="match status" value="1"/>
</dbReference>
<dbReference type="OrthoDB" id="9814202at2"/>
<sequence>MGGRDQNDQDRERRTGWWRAAPLLGLYRPALVAIGVGLLFSIVGAAAVARWEDRVNRIEFENAAETEAIVMQHGMGEYISRLVALRTLFESTNEEITRSEFETFSARLFERHPGMLRIAWLPRVNRKERAEYEAAAIADGVSGYRIKSLQGDTLAVAPQGDEYFPVFYSTQPKTSPVYGMDYATIPERRAALERARDNDRVASIRTHLYEPKEGGRQPDILVAIPVYAKGTSRETVADRRRNLAGFVVGVFDLPLLIQSIRVTTGASPAVSVNIYPPFTGRIVSLEEMLPDFSSAATAPQSMRDVARGVHWSGGLKIGDTDWQVRATPTAGGALETAYDRAAAVLIVGMLLTLSLSTYLMLASRNSRRLSLANRRVLELAQTDILTGLPNRAFFLARLDELNGQLNDSGSTFSILMLDLDRFKNVNDSLGHGAGDVLLRQVAQRLRSALRASDVLARLGGDEFAIIQDACEDQRACSTELAARIAKLVAEPFLLPGHRVEIGTSIGIAIAPDHGSDHEQLLKKADLALYRSKSAGRNCFTIYDGAMSAELEARNTLEGDLRDAIARCQLEVHYQPFVDALSSERRGFEALVRWRHPTRGLIPPDQFIPLAEETGLIVPLGEFVLRRACADAAGWPANLMVAVNLSPIQFKEAELFEMISAALAASGLPPQRLEIEITESVLLERGVENLAFMERLKHLGIELALDDFGTGYSSLSYLTTFPFDKIKIDKSFIRNLTHQPRSSAIIASIVTLARGLDMSVTAEGVETNEEFERLTALGVNFAQGYLFGRPQPVDQITFDDSVRTSQLDAA</sequence>
<dbReference type="SMART" id="SM01079">
    <property type="entry name" value="CHASE"/>
    <property type="match status" value="1"/>
</dbReference>
<feature type="domain" description="GGDEF" evidence="8">
    <location>
        <begin position="410"/>
        <end position="544"/>
    </location>
</feature>
<evidence type="ECO:0000256" key="3">
    <source>
        <dbReference type="ARBA" id="ARBA00022989"/>
    </source>
</evidence>
<dbReference type="Gene3D" id="3.30.450.350">
    <property type="entry name" value="CHASE domain"/>
    <property type="match status" value="1"/>
</dbReference>
<dbReference type="PROSITE" id="PS50883">
    <property type="entry name" value="EAL"/>
    <property type="match status" value="1"/>
</dbReference>
<dbReference type="Gene3D" id="3.30.70.270">
    <property type="match status" value="1"/>
</dbReference>
<dbReference type="InterPro" id="IPR000160">
    <property type="entry name" value="GGDEF_dom"/>
</dbReference>
<dbReference type="EMBL" id="MZXW01000024">
    <property type="protein sequence ID" value="RXT44277.1"/>
    <property type="molecule type" value="Genomic_DNA"/>
</dbReference>
<dbReference type="NCBIfam" id="TIGR00254">
    <property type="entry name" value="GGDEF"/>
    <property type="match status" value="1"/>
</dbReference>
<dbReference type="CDD" id="cd01949">
    <property type="entry name" value="GGDEF"/>
    <property type="match status" value="1"/>
</dbReference>
<evidence type="ECO:0000256" key="1">
    <source>
        <dbReference type="ARBA" id="ARBA00004370"/>
    </source>
</evidence>
<name>A0A4Q1V362_9BRAD</name>
<feature type="domain" description="CHASE" evidence="6">
    <location>
        <begin position="92"/>
        <end position="260"/>
    </location>
</feature>
<dbReference type="GO" id="GO:0007165">
    <property type="term" value="P:signal transduction"/>
    <property type="evidence" value="ECO:0007669"/>
    <property type="project" value="UniProtKB-ARBA"/>
</dbReference>
<feature type="domain" description="EAL" evidence="7">
    <location>
        <begin position="553"/>
        <end position="803"/>
    </location>
</feature>
<dbReference type="GO" id="GO:0016301">
    <property type="term" value="F:kinase activity"/>
    <property type="evidence" value="ECO:0007669"/>
    <property type="project" value="UniProtKB-KW"/>
</dbReference>
<evidence type="ECO:0000259" key="6">
    <source>
        <dbReference type="PROSITE" id="PS50839"/>
    </source>
</evidence>
<dbReference type="AlphaFoldDB" id="A0A4Q1V362"/>
<evidence type="ECO:0000313" key="9">
    <source>
        <dbReference type="EMBL" id="RXT44277.1"/>
    </source>
</evidence>
<accession>A0A4Q1V362</accession>
<dbReference type="Proteomes" id="UP000290819">
    <property type="component" value="Unassembled WGS sequence"/>
</dbReference>
<dbReference type="RefSeq" id="WP_129272621.1">
    <property type="nucleotide sequence ID" value="NZ_MZXW01000024.1"/>
</dbReference>
<dbReference type="InterPro" id="IPR029787">
    <property type="entry name" value="Nucleotide_cyclase"/>
</dbReference>
<dbReference type="PANTHER" id="PTHR44757">
    <property type="entry name" value="DIGUANYLATE CYCLASE DGCP"/>
    <property type="match status" value="1"/>
</dbReference>
<dbReference type="FunFam" id="3.30.70.270:FF:000001">
    <property type="entry name" value="Diguanylate cyclase domain protein"/>
    <property type="match status" value="1"/>
</dbReference>
<dbReference type="SMART" id="SM00267">
    <property type="entry name" value="GGDEF"/>
    <property type="match status" value="1"/>
</dbReference>
<dbReference type="InterPro" id="IPR035919">
    <property type="entry name" value="EAL_sf"/>
</dbReference>
<keyword evidence="10" id="KW-1185">Reference proteome</keyword>
<evidence type="ECO:0000313" key="10">
    <source>
        <dbReference type="Proteomes" id="UP000290819"/>
    </source>
</evidence>
<dbReference type="PROSITE" id="PS50887">
    <property type="entry name" value="GGDEF"/>
    <property type="match status" value="1"/>
</dbReference>
<evidence type="ECO:0000256" key="5">
    <source>
        <dbReference type="SAM" id="Phobius"/>
    </source>
</evidence>
<feature type="transmembrane region" description="Helical" evidence="5">
    <location>
        <begin position="26"/>
        <end position="49"/>
    </location>
</feature>
<dbReference type="Pfam" id="PF00990">
    <property type="entry name" value="GGDEF"/>
    <property type="match status" value="1"/>
</dbReference>
<dbReference type="GO" id="GO:0016020">
    <property type="term" value="C:membrane"/>
    <property type="evidence" value="ECO:0007669"/>
    <property type="project" value="UniProtKB-SubCell"/>
</dbReference>
<dbReference type="InterPro" id="IPR006189">
    <property type="entry name" value="CHASE_dom"/>
</dbReference>
<dbReference type="SUPFAM" id="SSF55073">
    <property type="entry name" value="Nucleotide cyclase"/>
    <property type="match status" value="1"/>
</dbReference>
<comment type="caution">
    <text evidence="9">The sequence shown here is derived from an EMBL/GenBank/DDBJ whole genome shotgun (WGS) entry which is preliminary data.</text>
</comment>
<evidence type="ECO:0000259" key="7">
    <source>
        <dbReference type="PROSITE" id="PS50883"/>
    </source>
</evidence>
<dbReference type="SUPFAM" id="SSF141868">
    <property type="entry name" value="EAL domain-like"/>
    <property type="match status" value="1"/>
</dbReference>
<comment type="subcellular location">
    <subcellularLocation>
        <location evidence="1">Membrane</location>
    </subcellularLocation>
</comment>
<reference evidence="9 10" key="1">
    <citation type="submission" date="2017-03" db="EMBL/GenBank/DDBJ databases">
        <authorList>
            <person name="Safronova V.I."/>
            <person name="Sazanova A.L."/>
            <person name="Chirak E.R."/>
        </authorList>
    </citation>
    <scope>NUCLEOTIDE SEQUENCE [LARGE SCALE GENOMIC DNA]</scope>
    <source>
        <strain evidence="9 10">Opo-243</strain>
    </source>
</reference>
<dbReference type="Gene3D" id="3.20.20.450">
    <property type="entry name" value="EAL domain"/>
    <property type="match status" value="1"/>
</dbReference>
<feature type="transmembrane region" description="Helical" evidence="5">
    <location>
        <begin position="341"/>
        <end position="361"/>
    </location>
</feature>
<dbReference type="PROSITE" id="PS50839">
    <property type="entry name" value="CHASE"/>
    <property type="match status" value="1"/>
</dbReference>
<keyword evidence="9" id="KW-0808">Transferase</keyword>
<gene>
    <name evidence="9" type="ORF">B5V03_22075</name>
</gene>
<dbReference type="Pfam" id="PF00563">
    <property type="entry name" value="EAL"/>
    <property type="match status" value="1"/>
</dbReference>
<keyword evidence="2 5" id="KW-0812">Transmembrane</keyword>
<protein>
    <submittedName>
        <fullName evidence="9">Histidine kinase</fullName>
    </submittedName>
</protein>
<keyword evidence="4 5" id="KW-0472">Membrane</keyword>
<keyword evidence="3 5" id="KW-1133">Transmembrane helix</keyword>
<evidence type="ECO:0000256" key="2">
    <source>
        <dbReference type="ARBA" id="ARBA00022692"/>
    </source>
</evidence>
<dbReference type="Pfam" id="PF03924">
    <property type="entry name" value="CHASE"/>
    <property type="match status" value="1"/>
</dbReference>
<evidence type="ECO:0000256" key="4">
    <source>
        <dbReference type="ARBA" id="ARBA00023136"/>
    </source>
</evidence>
<proteinExistence type="predicted"/>